<dbReference type="Proteomes" id="UP000018861">
    <property type="component" value="Unassembled WGS sequence"/>
</dbReference>
<evidence type="ECO:0000313" key="2">
    <source>
        <dbReference type="EMBL" id="GAE16782.1"/>
    </source>
</evidence>
<gene>
    <name evidence="2" type="ORF">JCM6292_3273</name>
</gene>
<comment type="caution">
    <text evidence="2">The sequence shown here is derived from an EMBL/GenBank/DDBJ whole genome shotgun (WGS) entry which is preliminary data.</text>
</comment>
<reference evidence="2 3" key="1">
    <citation type="journal article" date="2014" name="Genome Announc.">
        <title>Draft Genome Sequences of Three Strains of Bacteroides pyogenes Isolated from a Cat and Swine.</title>
        <authorList>
            <person name="Sakamoto M."/>
            <person name="Oshima K."/>
            <person name="Suda W."/>
            <person name="Kitamura K."/>
            <person name="Iida T."/>
            <person name="Hattori M."/>
            <person name="Ohkuma M."/>
        </authorList>
    </citation>
    <scope>NUCLEOTIDE SEQUENCE [LARGE SCALE GENOMIC DNA]</scope>
    <source>
        <strain evidence="2 3">JCM 6292</strain>
    </source>
</reference>
<accession>W4PAJ1</accession>
<sequence length="168" mass="18247">MEYTHVTLNDILPQQRKNRGGGGCRKRRRALKKSPRALKSNTAGFEKKAAGFGSRHGGLCDETPQALETGARPIITESLPVIRCACMVSSKAYSLPDAASCTASTLHPFFATAACHHLNFPSKHLKHLGARFTGSLLATRRCVLYGFDITSFLCNSRLSLSSFCSEVS</sequence>
<feature type="region of interest" description="Disordered" evidence="1">
    <location>
        <begin position="1"/>
        <end position="38"/>
    </location>
</feature>
<name>W4PAJ1_9BACE</name>
<dbReference type="AlphaFoldDB" id="W4PAJ1"/>
<evidence type="ECO:0000256" key="1">
    <source>
        <dbReference type="SAM" id="MobiDB-lite"/>
    </source>
</evidence>
<proteinExistence type="predicted"/>
<protein>
    <submittedName>
        <fullName evidence="2">Uncharacterized protein</fullName>
    </submittedName>
</protein>
<evidence type="ECO:0000313" key="3">
    <source>
        <dbReference type="Proteomes" id="UP000018861"/>
    </source>
</evidence>
<feature type="compositionally biased region" description="Basic residues" evidence="1">
    <location>
        <begin position="16"/>
        <end position="36"/>
    </location>
</feature>
<organism evidence="2 3">
    <name type="scientific">Bacteroides pyogenes JCM 6292</name>
    <dbReference type="NCBI Taxonomy" id="1235809"/>
    <lineage>
        <taxon>Bacteria</taxon>
        <taxon>Pseudomonadati</taxon>
        <taxon>Bacteroidota</taxon>
        <taxon>Bacteroidia</taxon>
        <taxon>Bacteroidales</taxon>
        <taxon>Bacteroidaceae</taxon>
        <taxon>Bacteroides</taxon>
    </lineage>
</organism>
<dbReference type="EMBL" id="BAIQ01000043">
    <property type="protein sequence ID" value="GAE16782.1"/>
    <property type="molecule type" value="Genomic_DNA"/>
</dbReference>